<organism evidence="2 5">
    <name type="scientific">Kocuria flava</name>
    <dbReference type="NCBI Taxonomy" id="446860"/>
    <lineage>
        <taxon>Bacteria</taxon>
        <taxon>Bacillati</taxon>
        <taxon>Actinomycetota</taxon>
        <taxon>Actinomycetes</taxon>
        <taxon>Micrococcales</taxon>
        <taxon>Micrococcaceae</taxon>
        <taxon>Kocuria</taxon>
    </lineage>
</organism>
<dbReference type="EMBL" id="CP013255">
    <property type="protein sequence ID" value="ALU41390.1"/>
    <property type="molecule type" value="Genomic_DNA"/>
</dbReference>
<dbReference type="KEGG" id="kfv:AS188_16000"/>
<reference evidence="2 5" key="1">
    <citation type="submission" date="2015-11" db="EMBL/GenBank/DDBJ databases">
        <title>Complete Genome Sequence of Kocuria flava strain HO-9041.</title>
        <authorList>
            <person name="Zhou M."/>
            <person name="Dai J."/>
        </authorList>
    </citation>
    <scope>NUCLEOTIDE SEQUENCE [LARGE SCALE GENOMIC DNA]</scope>
    <source>
        <strain evidence="2 5">HO-9041</strain>
        <plasmid evidence="2 5">1</plasmid>
    </source>
</reference>
<dbReference type="Proteomes" id="UP000321155">
    <property type="component" value="Unassembled WGS sequence"/>
</dbReference>
<dbReference type="EMBL" id="BJZR01000151">
    <property type="protein sequence ID" value="GEO93660.1"/>
    <property type="molecule type" value="Genomic_DNA"/>
</dbReference>
<proteinExistence type="predicted"/>
<dbReference type="AlphaFoldDB" id="A0A0U3GMD4"/>
<evidence type="ECO:0000313" key="4">
    <source>
        <dbReference type="EMBL" id="PLC10718.1"/>
    </source>
</evidence>
<accession>A0A0U3GMD4</accession>
<keyword evidence="2" id="KW-0614">Plasmid</keyword>
<reference evidence="4 6" key="2">
    <citation type="submission" date="2015-12" db="EMBL/GenBank/DDBJ databases">
        <authorList>
            <person name="Shamseldin A."/>
            <person name="Moawad H."/>
            <person name="Abd El-Rahim W.M."/>
            <person name="Sadowsky M.J."/>
        </authorList>
    </citation>
    <scope>NUCLEOTIDE SEQUENCE [LARGE SCALE GENOMIC DNA]</scope>
    <source>
        <strain evidence="4 6">S43</strain>
    </source>
</reference>
<evidence type="ECO:0000313" key="7">
    <source>
        <dbReference type="Proteomes" id="UP000321155"/>
    </source>
</evidence>
<protein>
    <submittedName>
        <fullName evidence="2">Uncharacterized protein</fullName>
    </submittedName>
</protein>
<sequence length="89" mass="9591">MTAHLSAVEDTATSPEARAAPHEITSAPDAGTETVWSPGDPVVVHRDGQLLYEGVLDVFAGDLGVAWVREAGDGWRRMVALSEVELHRR</sequence>
<dbReference type="EMBL" id="LOMZ01000004">
    <property type="protein sequence ID" value="PLC10718.1"/>
    <property type="molecule type" value="Genomic_DNA"/>
</dbReference>
<name>A0A0U3GMD4_9MICC</name>
<dbReference type="OrthoDB" id="4965063at2"/>
<gene>
    <name evidence="2" type="ORF">AS188_16000</name>
    <name evidence="4" type="ORF">AUQ48_16820</name>
    <name evidence="3" type="ORF">KFL01_29660</name>
</gene>
<evidence type="ECO:0000313" key="3">
    <source>
        <dbReference type="EMBL" id="GEO93660.1"/>
    </source>
</evidence>
<reference evidence="3 7" key="3">
    <citation type="submission" date="2019-07" db="EMBL/GenBank/DDBJ databases">
        <title>Whole genome shotgun sequence of Kocuria flava NBRC 107626.</title>
        <authorList>
            <person name="Hosoyama A."/>
            <person name="Uohara A."/>
            <person name="Ohji S."/>
            <person name="Ichikawa N."/>
        </authorList>
    </citation>
    <scope>NUCLEOTIDE SEQUENCE [LARGE SCALE GENOMIC DNA]</scope>
    <source>
        <strain evidence="3 7">NBRC 107626</strain>
    </source>
</reference>
<feature type="region of interest" description="Disordered" evidence="1">
    <location>
        <begin position="1"/>
        <end position="35"/>
    </location>
</feature>
<evidence type="ECO:0000256" key="1">
    <source>
        <dbReference type="SAM" id="MobiDB-lite"/>
    </source>
</evidence>
<dbReference type="RefSeq" id="WP_058860055.1">
    <property type="nucleotide sequence ID" value="NZ_BJZR01000151.1"/>
</dbReference>
<evidence type="ECO:0000313" key="5">
    <source>
        <dbReference type="Proteomes" id="UP000057181"/>
    </source>
</evidence>
<evidence type="ECO:0000313" key="6">
    <source>
        <dbReference type="Proteomes" id="UP000234632"/>
    </source>
</evidence>
<dbReference type="Proteomes" id="UP000057181">
    <property type="component" value="Plasmid 1"/>
</dbReference>
<keyword evidence="7" id="KW-1185">Reference proteome</keyword>
<dbReference type="Proteomes" id="UP000234632">
    <property type="component" value="Unassembled WGS sequence"/>
</dbReference>
<geneLocation type="plasmid" evidence="2">
    <name>1</name>
</geneLocation>
<evidence type="ECO:0000313" key="2">
    <source>
        <dbReference type="EMBL" id="ALU41390.1"/>
    </source>
</evidence>